<dbReference type="GO" id="GO:0046872">
    <property type="term" value="F:metal ion binding"/>
    <property type="evidence" value="ECO:0007669"/>
    <property type="project" value="UniProtKB-KW"/>
</dbReference>
<dbReference type="GO" id="GO:0006629">
    <property type="term" value="P:lipid metabolic process"/>
    <property type="evidence" value="ECO:0007669"/>
    <property type="project" value="InterPro"/>
</dbReference>
<evidence type="ECO:0000259" key="13">
    <source>
        <dbReference type="Pfam" id="PF00487"/>
    </source>
</evidence>
<feature type="transmembrane region" description="Helical" evidence="12">
    <location>
        <begin position="31"/>
        <end position="48"/>
    </location>
</feature>
<feature type="transmembrane region" description="Helical" evidence="12">
    <location>
        <begin position="69"/>
        <end position="86"/>
    </location>
</feature>
<evidence type="ECO:0000313" key="14">
    <source>
        <dbReference type="EMBL" id="MBB5399363.1"/>
    </source>
</evidence>
<keyword evidence="8 14" id="KW-0560">Oxidoreductase</keyword>
<comment type="similarity">
    <text evidence="2">Belongs to the fatty acid desaturase type 1 family. AlkB subfamily.</text>
</comment>
<dbReference type="EC" id="1.14.15.3" evidence="14"/>
<feature type="transmembrane region" description="Helical" evidence="12">
    <location>
        <begin position="199"/>
        <end position="230"/>
    </location>
</feature>
<gene>
    <name evidence="14" type="ORF">HDG41_001402</name>
</gene>
<dbReference type="GO" id="GO:0004497">
    <property type="term" value="F:monooxygenase activity"/>
    <property type="evidence" value="ECO:0007669"/>
    <property type="project" value="UniProtKB-KW"/>
</dbReference>
<keyword evidence="6" id="KW-0479">Metal-binding</keyword>
<name>A0A7W8L3S5_9BURK</name>
<keyword evidence="7 12" id="KW-1133">Transmembrane helix</keyword>
<keyword evidence="10 14" id="KW-0503">Monooxygenase</keyword>
<proteinExistence type="inferred from homology"/>
<feature type="transmembrane region" description="Helical" evidence="12">
    <location>
        <begin position="92"/>
        <end position="112"/>
    </location>
</feature>
<keyword evidence="3" id="KW-1003">Cell membrane</keyword>
<dbReference type="Proteomes" id="UP000592820">
    <property type="component" value="Unassembled WGS sequence"/>
</dbReference>
<dbReference type="InterPro" id="IPR005804">
    <property type="entry name" value="FA_desaturase_dom"/>
</dbReference>
<keyword evidence="11 12" id="KW-0472">Membrane</keyword>
<evidence type="ECO:0000256" key="8">
    <source>
        <dbReference type="ARBA" id="ARBA00023002"/>
    </source>
</evidence>
<dbReference type="RefSeq" id="WP_184225645.1">
    <property type="nucleotide sequence ID" value="NZ_JACHDE010000002.1"/>
</dbReference>
<organism evidence="14 15">
    <name type="scientific">Paraburkholderia youngii</name>
    <dbReference type="NCBI Taxonomy" id="2782701"/>
    <lineage>
        <taxon>Bacteria</taxon>
        <taxon>Pseudomonadati</taxon>
        <taxon>Pseudomonadota</taxon>
        <taxon>Betaproteobacteria</taxon>
        <taxon>Burkholderiales</taxon>
        <taxon>Burkholderiaceae</taxon>
        <taxon>Paraburkholderia</taxon>
    </lineage>
</organism>
<evidence type="ECO:0000313" key="15">
    <source>
        <dbReference type="Proteomes" id="UP000592820"/>
    </source>
</evidence>
<comment type="caution">
    <text evidence="14">The sequence shown here is derived from an EMBL/GenBank/DDBJ whole genome shotgun (WGS) entry which is preliminary data.</text>
</comment>
<dbReference type="PANTHER" id="PTHR38674:SF1">
    <property type="entry name" value="ALKANE 1-MONOOXYGENASE 1"/>
    <property type="match status" value="1"/>
</dbReference>
<protein>
    <submittedName>
        <fullName evidence="14">Alkane 1-monooxygenase</fullName>
        <ecNumber evidence="14">1.14.15.3</ecNumber>
    </submittedName>
</protein>
<evidence type="ECO:0000256" key="9">
    <source>
        <dbReference type="ARBA" id="ARBA00023004"/>
    </source>
</evidence>
<evidence type="ECO:0000256" key="1">
    <source>
        <dbReference type="ARBA" id="ARBA00004429"/>
    </source>
</evidence>
<evidence type="ECO:0000256" key="3">
    <source>
        <dbReference type="ARBA" id="ARBA00022475"/>
    </source>
</evidence>
<evidence type="ECO:0000256" key="12">
    <source>
        <dbReference type="SAM" id="Phobius"/>
    </source>
</evidence>
<feature type="transmembrane region" description="Helical" evidence="12">
    <location>
        <begin position="295"/>
        <end position="313"/>
    </location>
</feature>
<dbReference type="GO" id="GO:0005886">
    <property type="term" value="C:plasma membrane"/>
    <property type="evidence" value="ECO:0007669"/>
    <property type="project" value="UniProtKB-SubCell"/>
</dbReference>
<sequence>MTFWRNSISAFWLSLTLPIAAAGLFLVGQPWAFAMIVLFLVPMLDAAIGRGAPGAGKVFEKTTEDQVPCWFAVAWMVAIGIGAWRASTSSWIELIGLATACGLLSATAMAHLHELAHRSNRFWRETSDIAFAVAGYPHYRFAHQLHHQHVGNPKFGSAAPLGTSAWRHAGRSYTAAFTSSLSPQSYRDGKVPLSLFRNLVFSLSLLTIAAVLQGRVAMFYIGYCIVSIFVVETVGYMQHYGIVVDSSHPTITAWDVDFWLSNCLLVNNGFHNAHHRESEAKYLNLNSQGVAMPAGYFQMLWLALFPPAWYYLMDRRAKILLTRQRRRRLALRNQTLCDCSKV</sequence>
<evidence type="ECO:0000256" key="10">
    <source>
        <dbReference type="ARBA" id="ARBA00023033"/>
    </source>
</evidence>
<keyword evidence="5 12" id="KW-0812">Transmembrane</keyword>
<evidence type="ECO:0000256" key="4">
    <source>
        <dbReference type="ARBA" id="ARBA00022519"/>
    </source>
</evidence>
<evidence type="ECO:0000256" key="7">
    <source>
        <dbReference type="ARBA" id="ARBA00022989"/>
    </source>
</evidence>
<keyword evidence="4" id="KW-0997">Cell inner membrane</keyword>
<feature type="domain" description="Fatty acid desaturase" evidence="13">
    <location>
        <begin position="94"/>
        <end position="285"/>
    </location>
</feature>
<accession>A0A7W8L3S5</accession>
<comment type="subcellular location">
    <subcellularLocation>
        <location evidence="1">Cell inner membrane</location>
        <topology evidence="1">Multi-pass membrane protein</topology>
    </subcellularLocation>
</comment>
<dbReference type="PANTHER" id="PTHR38674">
    <property type="entry name" value="ALKANE 1-MONOOXYGENASE 1"/>
    <property type="match status" value="1"/>
</dbReference>
<dbReference type="Pfam" id="PF00487">
    <property type="entry name" value="FA_desaturase"/>
    <property type="match status" value="1"/>
</dbReference>
<evidence type="ECO:0000256" key="11">
    <source>
        <dbReference type="ARBA" id="ARBA00023136"/>
    </source>
</evidence>
<dbReference type="InterPro" id="IPR033885">
    <property type="entry name" value="AlkB/XylM"/>
</dbReference>
<dbReference type="AlphaFoldDB" id="A0A7W8L3S5"/>
<reference evidence="14 15" key="1">
    <citation type="submission" date="2020-08" db="EMBL/GenBank/DDBJ databases">
        <title>Genomic Encyclopedia of Type Strains, Phase IV (KMG-V): Genome sequencing to study the core and pangenomes of soil and plant-associated prokaryotes.</title>
        <authorList>
            <person name="Whitman W."/>
        </authorList>
    </citation>
    <scope>NUCLEOTIDE SEQUENCE [LARGE SCALE GENOMIC DNA]</scope>
    <source>
        <strain evidence="14 15">JPY162</strain>
    </source>
</reference>
<evidence type="ECO:0000256" key="5">
    <source>
        <dbReference type="ARBA" id="ARBA00022692"/>
    </source>
</evidence>
<evidence type="ECO:0000256" key="2">
    <source>
        <dbReference type="ARBA" id="ARBA00010823"/>
    </source>
</evidence>
<keyword evidence="9" id="KW-0408">Iron</keyword>
<evidence type="ECO:0000256" key="6">
    <source>
        <dbReference type="ARBA" id="ARBA00022723"/>
    </source>
</evidence>
<dbReference type="EMBL" id="JACHDE010000002">
    <property type="protein sequence ID" value="MBB5399363.1"/>
    <property type="molecule type" value="Genomic_DNA"/>
</dbReference>